<dbReference type="Gene3D" id="2.170.16.10">
    <property type="entry name" value="Hedgehog/Intein (Hint) domain"/>
    <property type="match status" value="1"/>
</dbReference>
<dbReference type="EMBL" id="FQXC01000003">
    <property type="protein sequence ID" value="SHH47588.1"/>
    <property type="molecule type" value="Genomic_DNA"/>
</dbReference>
<dbReference type="Proteomes" id="UP000184221">
    <property type="component" value="Unassembled WGS sequence"/>
</dbReference>
<name>A0A1M5TA79_9RHOB</name>
<accession>A0A1M5TA79</accession>
<feature type="domain" description="Hedgehog/Intein (Hint)" evidence="1">
    <location>
        <begin position="143"/>
        <end position="288"/>
    </location>
</feature>
<evidence type="ECO:0000259" key="1">
    <source>
        <dbReference type="Pfam" id="PF13403"/>
    </source>
</evidence>
<dbReference type="InterPro" id="IPR028992">
    <property type="entry name" value="Hedgehog/Intein_dom"/>
</dbReference>
<dbReference type="Pfam" id="PF13403">
    <property type="entry name" value="Hint_2"/>
    <property type="match status" value="1"/>
</dbReference>
<dbReference type="InterPro" id="IPR036844">
    <property type="entry name" value="Hint_dom_sf"/>
</dbReference>
<sequence>MATYDYPGYDDDQITWPGGTVSNGDTITFTQPADHLIQITDDDTRLQDGTDDRDDEDGNQTAVVYDEFGAVETSGQVQPRDEITLTDGTNTFFMTEIFIAATNSYYYIFHDPAPQLGVQYTVTSVTNPNTTDYSELSTTGVACFTAGTRISTPSGDRRIETLRSGDMVTTLDRGAQPILWIGQRWVSWREMRHQRGLRPFLVRAHSFGPGRPSTDTRFSRQHRVLLNDPDLAGVTIDPGGALASVHTLTALPGIEEQCPMAGITYFHILTEAHNLVLSNGLATETLLLTAYSKGLTLREADVIIGVPPEFCMTEMRPARAILKNQTAREFGAKLGQTQRVRDAAPAL</sequence>
<proteinExistence type="predicted"/>
<dbReference type="STRING" id="996342.SAMN05443551_2144"/>
<dbReference type="RefSeq" id="WP_072777530.1">
    <property type="nucleotide sequence ID" value="NZ_FQXC01000003.1"/>
</dbReference>
<protein>
    <submittedName>
        <fullName evidence="2">Hint domain-containing protein</fullName>
    </submittedName>
</protein>
<organism evidence="2 3">
    <name type="scientific">Marivita hallyeonensis</name>
    <dbReference type="NCBI Taxonomy" id="996342"/>
    <lineage>
        <taxon>Bacteria</taxon>
        <taxon>Pseudomonadati</taxon>
        <taxon>Pseudomonadota</taxon>
        <taxon>Alphaproteobacteria</taxon>
        <taxon>Rhodobacterales</taxon>
        <taxon>Roseobacteraceae</taxon>
        <taxon>Marivita</taxon>
    </lineage>
</organism>
<reference evidence="2 3" key="1">
    <citation type="submission" date="2016-11" db="EMBL/GenBank/DDBJ databases">
        <authorList>
            <person name="Jaros S."/>
            <person name="Januszkiewicz K."/>
            <person name="Wedrychowicz H."/>
        </authorList>
    </citation>
    <scope>NUCLEOTIDE SEQUENCE [LARGE SCALE GENOMIC DNA]</scope>
    <source>
        <strain evidence="2 3">DSM 29431</strain>
    </source>
</reference>
<evidence type="ECO:0000313" key="2">
    <source>
        <dbReference type="EMBL" id="SHH47588.1"/>
    </source>
</evidence>
<dbReference type="OrthoDB" id="6305173at2"/>
<dbReference type="AlphaFoldDB" id="A0A1M5TA79"/>
<gene>
    <name evidence="2" type="ORF">SAMN05443551_2144</name>
</gene>
<keyword evidence="3" id="KW-1185">Reference proteome</keyword>
<dbReference type="SUPFAM" id="SSF51294">
    <property type="entry name" value="Hedgehog/intein (Hint) domain"/>
    <property type="match status" value="1"/>
</dbReference>
<evidence type="ECO:0000313" key="3">
    <source>
        <dbReference type="Proteomes" id="UP000184221"/>
    </source>
</evidence>